<accession>A0A1I0RHN4</accession>
<dbReference type="STRING" id="1267423.SAMN05216290_3587"/>
<dbReference type="Proteomes" id="UP000199437">
    <property type="component" value="Unassembled WGS sequence"/>
</dbReference>
<dbReference type="AlphaFoldDB" id="A0A1I0RHN4"/>
<gene>
    <name evidence="1" type="ORF">SAMN05216290_3587</name>
</gene>
<keyword evidence="2" id="KW-1185">Reference proteome</keyword>
<reference evidence="2" key="1">
    <citation type="submission" date="2016-10" db="EMBL/GenBank/DDBJ databases">
        <authorList>
            <person name="Varghese N."/>
            <person name="Submissions S."/>
        </authorList>
    </citation>
    <scope>NUCLEOTIDE SEQUENCE [LARGE SCALE GENOMIC DNA]</scope>
    <source>
        <strain evidence="2">CGMCC 1.12402</strain>
    </source>
</reference>
<dbReference type="EMBL" id="FOIR01000004">
    <property type="protein sequence ID" value="SEW40404.1"/>
    <property type="molecule type" value="Genomic_DNA"/>
</dbReference>
<protein>
    <submittedName>
        <fullName evidence="1">Uncharacterized protein</fullName>
    </submittedName>
</protein>
<proteinExistence type="predicted"/>
<evidence type="ECO:0000313" key="1">
    <source>
        <dbReference type="EMBL" id="SEW40404.1"/>
    </source>
</evidence>
<sequence>MEKSLLIDNPPKARKATAVNDHEEFFRKFDFNFKSFATNLNFFEN</sequence>
<name>A0A1I0RHN4_9BACT</name>
<organism evidence="1 2">
    <name type="scientific">Roseivirga pacifica</name>
    <dbReference type="NCBI Taxonomy" id="1267423"/>
    <lineage>
        <taxon>Bacteria</taxon>
        <taxon>Pseudomonadati</taxon>
        <taxon>Bacteroidota</taxon>
        <taxon>Cytophagia</taxon>
        <taxon>Cytophagales</taxon>
        <taxon>Roseivirgaceae</taxon>
        <taxon>Roseivirga</taxon>
    </lineage>
</organism>
<evidence type="ECO:0000313" key="2">
    <source>
        <dbReference type="Proteomes" id="UP000199437"/>
    </source>
</evidence>